<keyword evidence="1" id="KW-0648">Protein biosynthesis</keyword>
<organism evidence="1 2">
    <name type="scientific">Rhizophagus clarus</name>
    <dbReference type="NCBI Taxonomy" id="94130"/>
    <lineage>
        <taxon>Eukaryota</taxon>
        <taxon>Fungi</taxon>
        <taxon>Fungi incertae sedis</taxon>
        <taxon>Mucoromycota</taxon>
        <taxon>Glomeromycotina</taxon>
        <taxon>Glomeromycetes</taxon>
        <taxon>Glomerales</taxon>
        <taxon>Glomeraceae</taxon>
        <taxon>Rhizophagus</taxon>
    </lineage>
</organism>
<reference evidence="1" key="1">
    <citation type="submission" date="2019-10" db="EMBL/GenBank/DDBJ databases">
        <title>Conservation and host-specific expression of non-tandemly repeated heterogenous ribosome RNA gene in arbuscular mycorrhizal fungi.</title>
        <authorList>
            <person name="Maeda T."/>
            <person name="Kobayashi Y."/>
            <person name="Nakagawa T."/>
            <person name="Ezawa T."/>
            <person name="Yamaguchi K."/>
            <person name="Bino T."/>
            <person name="Nishimoto Y."/>
            <person name="Shigenobu S."/>
            <person name="Kawaguchi M."/>
        </authorList>
    </citation>
    <scope>NUCLEOTIDE SEQUENCE</scope>
    <source>
        <strain evidence="1">HR1</strain>
    </source>
</reference>
<keyword evidence="1" id="KW-0396">Initiation factor</keyword>
<comment type="caution">
    <text evidence="1">The sequence shown here is derived from an EMBL/GenBank/DDBJ whole genome shotgun (WGS) entry which is preliminary data.</text>
</comment>
<dbReference type="GO" id="GO:0003743">
    <property type="term" value="F:translation initiation factor activity"/>
    <property type="evidence" value="ECO:0007669"/>
    <property type="project" value="UniProtKB-KW"/>
</dbReference>
<dbReference type="Proteomes" id="UP000615446">
    <property type="component" value="Unassembled WGS sequence"/>
</dbReference>
<gene>
    <name evidence="1" type="ORF">RCL2_002819600</name>
</gene>
<dbReference type="EMBL" id="BLAL01000302">
    <property type="protein sequence ID" value="GET01802.1"/>
    <property type="molecule type" value="Genomic_DNA"/>
</dbReference>
<proteinExistence type="predicted"/>
<dbReference type="AlphaFoldDB" id="A0A8H3MCJ5"/>
<protein>
    <submittedName>
        <fullName evidence="1">Eukaryotic translation initiation factor 3 subunit</fullName>
    </submittedName>
</protein>
<sequence length="132" mass="15094">MKVTSFSEVDQIAKSIMRKLFYQMKKRKNALESSVKPIENAKKINNWVAMVAIQDEFERLSKIVTKSFGSTEMLRNSCQLLATLEANSHLIIHGHVEEEDKEPVIESGQAYGIRGSIVSFIDRLGQIYFEKK</sequence>
<accession>A0A8H3MCJ5</accession>
<evidence type="ECO:0000313" key="1">
    <source>
        <dbReference type="EMBL" id="GET01802.1"/>
    </source>
</evidence>
<name>A0A8H3MCJ5_9GLOM</name>
<evidence type="ECO:0000313" key="2">
    <source>
        <dbReference type="Proteomes" id="UP000615446"/>
    </source>
</evidence>